<dbReference type="GeneTree" id="ENSGT00940000155909"/>
<dbReference type="Pfam" id="PF00282">
    <property type="entry name" value="Pyridoxal_deC"/>
    <property type="match status" value="1"/>
</dbReference>
<dbReference type="Pfam" id="PF00169">
    <property type="entry name" value="PH"/>
    <property type="match status" value="1"/>
</dbReference>
<dbReference type="InterPro" id="IPR039665">
    <property type="entry name" value="PH_APBB1IP"/>
</dbReference>
<evidence type="ECO:0000256" key="3">
    <source>
        <dbReference type="ARBA" id="ARBA00022490"/>
    </source>
</evidence>
<dbReference type="Gene3D" id="3.10.20.90">
    <property type="entry name" value="Phosphatidylinositol 3-kinase Catalytic Subunit, Chain A, domain 1"/>
    <property type="match status" value="1"/>
</dbReference>
<dbReference type="Pfam" id="PF21989">
    <property type="entry name" value="RA_2"/>
    <property type="match status" value="1"/>
</dbReference>
<dbReference type="InterPro" id="IPR000159">
    <property type="entry name" value="RA_dom"/>
</dbReference>
<dbReference type="InterPro" id="IPR039664">
    <property type="entry name" value="GRB/APBB1IP"/>
</dbReference>
<sequence length="699" mass="78114">MALAGCPDSFLHHPYHQDQVEQTPPVSPRDLAGPGFPAQPDRLTNHQEDDVDLEALVNDVSASLESLYPACSMQSETVPLLQNGQHARSQPPPSGTRSLQPQASPRLQVQRSQPVHILAVRRLQEEGEQFRTSSLPAIPNPFPELCGPGSPPLLTRGSLPPSQAAAKQEVKIFSEDGTSKVVEILADMTARDLCQLLVYRSHCVDDNSWTLVEHHPHLGLERYLEDHELVVQVESTLASDSKFLFRKNYAKYEFFKNPTNFFPEQMVTWCQQPNGGHNQLLQNFLNCSSCPEIQGFLHVKDLGKKSWRKLYVCLRRSGLYCSTKGVSKEPRHLQLLAGLEDSSIFSLIAGRKQYCAPTDYGFCIKPNKVRSETKELRLLCAEDEQGRTCWMTACRLLKYGMLLYQNYRIPPQRKPLLPSFSTPVRSVSENSLVAMDFSGQTGRVIENPAEAQSAALEEGHAWRKRSTRMNILSSQSPLQPSTLSTVIHRTQHWFHGHISREESHRIIKQQGLVDGSCPWRSPHTMNSSEFRRRGKEMTDFVADYLDGIEGRQVYPDVQPGYLRSLVPSTAPEEPDAFEDIINDVERIIMPGVTHWHSPYFFAYFPSANSYPAMLADMLCGAIGCIGFSWAASPACTELETVMMDWLGKMLKLPEAFLAGEAGEGGGVIQVRRRGRGVQRSPGGLGSTPGPQLQVDERGP</sequence>
<feature type="domain" description="Ras-associating" evidence="8">
    <location>
        <begin position="166"/>
        <end position="250"/>
    </location>
</feature>
<dbReference type="InterPro" id="IPR002129">
    <property type="entry name" value="PyrdxlP-dep_de-COase"/>
</dbReference>
<dbReference type="PRINTS" id="PR00800">
    <property type="entry name" value="YHDCRBOXLASE"/>
</dbReference>
<feature type="domain" description="PH" evidence="7">
    <location>
        <begin position="290"/>
        <end position="399"/>
    </location>
</feature>
<keyword evidence="3" id="KW-0963">Cytoplasm</keyword>
<dbReference type="SUPFAM" id="SSF54236">
    <property type="entry name" value="Ubiquitin-like"/>
    <property type="match status" value="1"/>
</dbReference>
<evidence type="ECO:0000259" key="8">
    <source>
        <dbReference type="PROSITE" id="PS50200"/>
    </source>
</evidence>
<evidence type="ECO:0000256" key="4">
    <source>
        <dbReference type="ARBA" id="ARBA00022898"/>
    </source>
</evidence>
<protein>
    <recommendedName>
        <fullName evidence="11">Growth factor receptor bound protein 10</fullName>
    </recommendedName>
</protein>
<dbReference type="InterPro" id="IPR029071">
    <property type="entry name" value="Ubiquitin-like_domsf"/>
</dbReference>
<evidence type="ECO:0000256" key="5">
    <source>
        <dbReference type="ARBA" id="ARBA00023239"/>
    </source>
</evidence>
<dbReference type="SUPFAM" id="SSF50729">
    <property type="entry name" value="PH domain-like"/>
    <property type="match status" value="1"/>
</dbReference>
<dbReference type="InterPro" id="IPR015042">
    <property type="entry name" value="BPS-dom"/>
</dbReference>
<proteinExistence type="predicted"/>
<evidence type="ECO:0000313" key="9">
    <source>
        <dbReference type="Ensembl" id="ENSFCTP00005017335.1"/>
    </source>
</evidence>
<feature type="region of interest" description="Disordered" evidence="6">
    <location>
        <begin position="18"/>
        <end position="44"/>
    </location>
</feature>
<dbReference type="SMART" id="SM00314">
    <property type="entry name" value="RA"/>
    <property type="match status" value="1"/>
</dbReference>
<comment type="cofactor">
    <cofactor evidence="1">
        <name>pyridoxal 5'-phosphate</name>
        <dbReference type="ChEBI" id="CHEBI:597326"/>
    </cofactor>
</comment>
<dbReference type="SUPFAM" id="SSF53383">
    <property type="entry name" value="PLP-dependent transferases"/>
    <property type="match status" value="1"/>
</dbReference>
<evidence type="ECO:0008006" key="11">
    <source>
        <dbReference type="Google" id="ProtNLM"/>
    </source>
</evidence>
<dbReference type="Gene3D" id="1.20.1340.10">
    <property type="entry name" value="dopa decarboxylase, N-terminal domain"/>
    <property type="match status" value="1"/>
</dbReference>
<dbReference type="InterPro" id="IPR010977">
    <property type="entry name" value="Aromatic_deC"/>
</dbReference>
<feature type="region of interest" description="Disordered" evidence="6">
    <location>
        <begin position="672"/>
        <end position="699"/>
    </location>
</feature>
<dbReference type="Ensembl" id="ENSFCTT00005026744.1">
    <property type="protein sequence ID" value="ENSFCTP00005017335.1"/>
    <property type="gene ID" value="ENSFCTG00005009487.1"/>
</dbReference>
<dbReference type="InterPro" id="IPR015424">
    <property type="entry name" value="PyrdxlP-dep_Trfase"/>
</dbReference>
<dbReference type="SMART" id="SM00233">
    <property type="entry name" value="PH"/>
    <property type="match status" value="1"/>
</dbReference>
<dbReference type="Pfam" id="PF08947">
    <property type="entry name" value="BPS"/>
    <property type="match status" value="1"/>
</dbReference>
<organism evidence="9 10">
    <name type="scientific">Felis catus</name>
    <name type="common">Cat</name>
    <name type="synonym">Felis silvestris catus</name>
    <dbReference type="NCBI Taxonomy" id="9685"/>
    <lineage>
        <taxon>Eukaryota</taxon>
        <taxon>Metazoa</taxon>
        <taxon>Chordata</taxon>
        <taxon>Craniata</taxon>
        <taxon>Vertebrata</taxon>
        <taxon>Euteleostomi</taxon>
        <taxon>Mammalia</taxon>
        <taxon>Eutheria</taxon>
        <taxon>Laurasiatheria</taxon>
        <taxon>Carnivora</taxon>
        <taxon>Feliformia</taxon>
        <taxon>Felidae</taxon>
        <taxon>Felinae</taxon>
        <taxon>Felis</taxon>
    </lineage>
</organism>
<reference evidence="9 10" key="1">
    <citation type="submission" date="2021-02" db="EMBL/GenBank/DDBJ databases">
        <title>Safari Cat Assemblies.</title>
        <authorList>
            <person name="Bredemeyer K.R."/>
            <person name="Murphy W.J."/>
        </authorList>
    </citation>
    <scope>NUCLEOTIDE SEQUENCE [LARGE SCALE GENOMIC DNA]</scope>
</reference>
<dbReference type="InterPro" id="IPR001849">
    <property type="entry name" value="PH_domain"/>
</dbReference>
<evidence type="ECO:0000256" key="6">
    <source>
        <dbReference type="SAM" id="MobiDB-lite"/>
    </source>
</evidence>
<evidence type="ECO:0000313" key="10">
    <source>
        <dbReference type="Proteomes" id="UP000823872"/>
    </source>
</evidence>
<dbReference type="Gene3D" id="3.40.640.10">
    <property type="entry name" value="Type I PLP-dependent aspartate aminotransferase-like (Major domain)"/>
    <property type="match status" value="1"/>
</dbReference>
<dbReference type="CDD" id="cd01259">
    <property type="entry name" value="PH_APBB1IP"/>
    <property type="match status" value="1"/>
</dbReference>
<reference evidence="9" key="2">
    <citation type="submission" date="2025-08" db="UniProtKB">
        <authorList>
            <consortium name="Ensembl"/>
        </authorList>
    </citation>
    <scope>IDENTIFICATION</scope>
    <source>
        <strain evidence="9">breed Abyssinian</strain>
    </source>
</reference>
<reference evidence="9" key="3">
    <citation type="submission" date="2025-09" db="UniProtKB">
        <authorList>
            <consortium name="Ensembl"/>
        </authorList>
    </citation>
    <scope>IDENTIFICATION</scope>
    <source>
        <strain evidence="9">breed Abyssinian</strain>
    </source>
</reference>
<dbReference type="InterPro" id="IPR015421">
    <property type="entry name" value="PyrdxlP-dep_Trfase_major"/>
</dbReference>
<dbReference type="CDD" id="cd16141">
    <property type="entry name" value="RA_GRB10"/>
    <property type="match status" value="1"/>
</dbReference>
<dbReference type="PROSITE" id="PS50003">
    <property type="entry name" value="PH_DOMAIN"/>
    <property type="match status" value="1"/>
</dbReference>
<dbReference type="Proteomes" id="UP000823872">
    <property type="component" value="Chromosome A2"/>
</dbReference>
<keyword evidence="10" id="KW-1185">Reference proteome</keyword>
<dbReference type="PANTHER" id="PTHR11243">
    <property type="entry name" value="GROWTH FACTOR RECEPTOR-BOUND PROTEIN"/>
    <property type="match status" value="1"/>
</dbReference>
<dbReference type="PANTHER" id="PTHR11243:SF4">
    <property type="entry name" value="GROWTH FACTOR RECEPTOR-BOUND PROTEIN 10"/>
    <property type="match status" value="1"/>
</dbReference>
<name>A0ABI7X492_FELCA</name>
<accession>A0ABI7X492</accession>
<dbReference type="InterPro" id="IPR011993">
    <property type="entry name" value="PH-like_dom_sf"/>
</dbReference>
<keyword evidence="4" id="KW-0663">Pyridoxal phosphate</keyword>
<feature type="compositionally biased region" description="Polar residues" evidence="6">
    <location>
        <begin position="95"/>
        <end position="111"/>
    </location>
</feature>
<dbReference type="Gene3D" id="2.30.29.30">
    <property type="entry name" value="Pleckstrin-homology domain (PH domain)/Phosphotyrosine-binding domain (PTB)"/>
    <property type="match status" value="1"/>
</dbReference>
<evidence type="ECO:0000256" key="1">
    <source>
        <dbReference type="ARBA" id="ARBA00001933"/>
    </source>
</evidence>
<keyword evidence="5" id="KW-0456">Lyase</keyword>
<evidence type="ECO:0000259" key="7">
    <source>
        <dbReference type="PROSITE" id="PS50003"/>
    </source>
</evidence>
<dbReference type="InterPro" id="IPR036860">
    <property type="entry name" value="SH2_dom_sf"/>
</dbReference>
<feature type="region of interest" description="Disordered" evidence="6">
    <location>
        <begin position="83"/>
        <end position="111"/>
    </location>
</feature>
<gene>
    <name evidence="9" type="primary">GRB10</name>
</gene>
<dbReference type="PROSITE" id="PS50200">
    <property type="entry name" value="RA"/>
    <property type="match status" value="1"/>
</dbReference>
<comment type="subcellular location">
    <subcellularLocation>
        <location evidence="2">Cytoplasm</location>
    </subcellularLocation>
</comment>
<evidence type="ECO:0000256" key="2">
    <source>
        <dbReference type="ARBA" id="ARBA00004496"/>
    </source>
</evidence>
<dbReference type="SUPFAM" id="SSF55550">
    <property type="entry name" value="SH2 domain"/>
    <property type="match status" value="1"/>
</dbReference>